<name>A0ACB8AFQ5_9AGAM</name>
<dbReference type="EMBL" id="MU267662">
    <property type="protein sequence ID" value="KAH7911993.1"/>
    <property type="molecule type" value="Genomic_DNA"/>
</dbReference>
<reference evidence="1" key="1">
    <citation type="journal article" date="2021" name="New Phytol.">
        <title>Evolutionary innovations through gain and loss of genes in the ectomycorrhizal Boletales.</title>
        <authorList>
            <person name="Wu G."/>
            <person name="Miyauchi S."/>
            <person name="Morin E."/>
            <person name="Kuo A."/>
            <person name="Drula E."/>
            <person name="Varga T."/>
            <person name="Kohler A."/>
            <person name="Feng B."/>
            <person name="Cao Y."/>
            <person name="Lipzen A."/>
            <person name="Daum C."/>
            <person name="Hundley H."/>
            <person name="Pangilinan J."/>
            <person name="Johnson J."/>
            <person name="Barry K."/>
            <person name="LaButti K."/>
            <person name="Ng V."/>
            <person name="Ahrendt S."/>
            <person name="Min B."/>
            <person name="Choi I.G."/>
            <person name="Park H."/>
            <person name="Plett J.M."/>
            <person name="Magnuson J."/>
            <person name="Spatafora J.W."/>
            <person name="Nagy L.G."/>
            <person name="Henrissat B."/>
            <person name="Grigoriev I.V."/>
            <person name="Yang Z.L."/>
            <person name="Xu J."/>
            <person name="Martin F.M."/>
        </authorList>
    </citation>
    <scope>NUCLEOTIDE SEQUENCE</scope>
    <source>
        <strain evidence="1">ATCC 28755</strain>
    </source>
</reference>
<comment type="caution">
    <text evidence="1">The sequence shown here is derived from an EMBL/GenBank/DDBJ whole genome shotgun (WGS) entry which is preliminary data.</text>
</comment>
<evidence type="ECO:0000313" key="2">
    <source>
        <dbReference type="Proteomes" id="UP000790377"/>
    </source>
</evidence>
<organism evidence="1 2">
    <name type="scientific">Hygrophoropsis aurantiaca</name>
    <dbReference type="NCBI Taxonomy" id="72124"/>
    <lineage>
        <taxon>Eukaryota</taxon>
        <taxon>Fungi</taxon>
        <taxon>Dikarya</taxon>
        <taxon>Basidiomycota</taxon>
        <taxon>Agaricomycotina</taxon>
        <taxon>Agaricomycetes</taxon>
        <taxon>Agaricomycetidae</taxon>
        <taxon>Boletales</taxon>
        <taxon>Coniophorineae</taxon>
        <taxon>Hygrophoropsidaceae</taxon>
        <taxon>Hygrophoropsis</taxon>
    </lineage>
</organism>
<evidence type="ECO:0000313" key="1">
    <source>
        <dbReference type="EMBL" id="KAH7911993.1"/>
    </source>
</evidence>
<proteinExistence type="predicted"/>
<accession>A0ACB8AFQ5</accession>
<protein>
    <submittedName>
        <fullName evidence="1">Uncharacterized protein</fullName>
    </submittedName>
</protein>
<sequence>MTGPIYPIEVIQFWRGEDANGRPHPLDWIIRIRTSPERGNIFQVIGDIDTFELIYVRDHPYNQDLWRGTRVVGAVPAELLPRLEDIFAHVAVIRHDEDWNPHVWVWECIRRLRKHRFQIDVHLNEFSLQTAMVCLLESWEMGEI</sequence>
<keyword evidence="2" id="KW-1185">Reference proteome</keyword>
<gene>
    <name evidence="1" type="ORF">BJ138DRAFT_1149408</name>
</gene>
<dbReference type="Proteomes" id="UP000790377">
    <property type="component" value="Unassembled WGS sequence"/>
</dbReference>